<dbReference type="OrthoDB" id="228638at2759"/>
<evidence type="ECO:0000256" key="1">
    <source>
        <dbReference type="SAM" id="MobiDB-lite"/>
    </source>
</evidence>
<dbReference type="AlphaFoldDB" id="A0A9W7EBH4"/>
<name>A0A9W7EBH4_9STRA</name>
<feature type="compositionally biased region" description="Low complexity" evidence="1">
    <location>
        <begin position="593"/>
        <end position="618"/>
    </location>
</feature>
<dbReference type="SUPFAM" id="SSF52540">
    <property type="entry name" value="P-loop containing nucleoside triphosphate hydrolases"/>
    <property type="match status" value="1"/>
</dbReference>
<evidence type="ECO:0000313" key="3">
    <source>
        <dbReference type="Proteomes" id="UP001165082"/>
    </source>
</evidence>
<feature type="compositionally biased region" description="Gly residues" evidence="1">
    <location>
        <begin position="502"/>
        <end position="538"/>
    </location>
</feature>
<accession>A0A9W7EBH4</accession>
<proteinExistence type="predicted"/>
<dbReference type="EMBL" id="BRXZ01001392">
    <property type="protein sequence ID" value="GMH70078.1"/>
    <property type="molecule type" value="Genomic_DNA"/>
</dbReference>
<dbReference type="InterPro" id="IPR027417">
    <property type="entry name" value="P-loop_NTPase"/>
</dbReference>
<feature type="region of interest" description="Disordered" evidence="1">
    <location>
        <begin position="471"/>
        <end position="538"/>
    </location>
</feature>
<reference evidence="2" key="1">
    <citation type="submission" date="2022-07" db="EMBL/GenBank/DDBJ databases">
        <title>Genome analysis of Parmales, a sister group of diatoms, reveals the evolutionary specialization of diatoms from phago-mixotrophs to photoautotrophs.</title>
        <authorList>
            <person name="Ban H."/>
            <person name="Sato S."/>
            <person name="Yoshikawa S."/>
            <person name="Kazumasa Y."/>
            <person name="Nakamura Y."/>
            <person name="Ichinomiya M."/>
            <person name="Saitoh K."/>
            <person name="Sato N."/>
            <person name="Blanc-Mathieu R."/>
            <person name="Endo H."/>
            <person name="Kuwata A."/>
            <person name="Ogata H."/>
        </authorList>
    </citation>
    <scope>NUCLEOTIDE SEQUENCE</scope>
</reference>
<dbReference type="Proteomes" id="UP001165082">
    <property type="component" value="Unassembled WGS sequence"/>
</dbReference>
<organism evidence="2 3">
    <name type="scientific">Triparma retinervis</name>
    <dbReference type="NCBI Taxonomy" id="2557542"/>
    <lineage>
        <taxon>Eukaryota</taxon>
        <taxon>Sar</taxon>
        <taxon>Stramenopiles</taxon>
        <taxon>Ochrophyta</taxon>
        <taxon>Bolidophyceae</taxon>
        <taxon>Parmales</taxon>
        <taxon>Triparmaceae</taxon>
        <taxon>Triparma</taxon>
    </lineage>
</organism>
<feature type="region of interest" description="Disordered" evidence="1">
    <location>
        <begin position="553"/>
        <end position="578"/>
    </location>
</feature>
<evidence type="ECO:0000313" key="2">
    <source>
        <dbReference type="EMBL" id="GMH70078.1"/>
    </source>
</evidence>
<gene>
    <name evidence="2" type="ORF">TrRE_jg1830</name>
</gene>
<comment type="caution">
    <text evidence="2">The sequence shown here is derived from an EMBL/GenBank/DDBJ whole genome shotgun (WGS) entry which is preliminary data.</text>
</comment>
<keyword evidence="3" id="KW-1185">Reference proteome</keyword>
<feature type="compositionally biased region" description="Low complexity" evidence="1">
    <location>
        <begin position="557"/>
        <end position="578"/>
    </location>
</feature>
<feature type="region of interest" description="Disordered" evidence="1">
    <location>
        <begin position="592"/>
        <end position="618"/>
    </location>
</feature>
<protein>
    <submittedName>
        <fullName evidence="2">Uncharacterized protein</fullName>
    </submittedName>
</protein>
<sequence>MAIKEELVVAVMKKVNRHLLLQIPCGGGKTAVSLSGAILDKFMLEKGETGVGRIHLNLYFNVNIMNDASLEFSERGLNVVCLGGGEDVTLGLKSIRDFLANDSSVVVCAVVNTFNSVSNVFDTYIIRGCLGRMYVDEAHEDFRKFAKWCRSKVGLSLNCTFMSASFTPGVRRFFLKLLGFTDEELHDGKTFRLVGIEVIEEGQDGEVGEVGVKDYCANANIAFEKHGGFTTPKEDVLRAVCENAKRIVHVQKECHLILTTCTKDAVEMRRRVTDGDNSLEDAQVLIVTSKVRRTKAFLRALEGFKSGKGKVKCVISTQPVSGLNARELFEVDILGTWNVMVLYQGLTRPARGKGQWGVSRLWWWQGLSFFLNGGWREEGGVGEEGNPFNSLCTGLKELPELTEQSVEDVIREKVCIRAMTSKGRGEGGRLQCHPDPDARERGGGVRIQMCNVCDPDRKFKLYVGAGRREKRGLAVSRSGDDGDGGISSPERLVIQNTKRGRGQGGVAMSRGGGGSGGGGGGSGGGGGRSGGGNGGGRAGVPFNPYANIPSLTFNPYKTSKTSMTSKTSTTSMTSTTSTTTQLNANAQVWLPHTPTNINSNNNNSPSSSSAFSSTPYGGGSARSIGSAAAAAASTGINTLPTGTGIRFYSIPPGKRGGGGQDTSKWVCGKIGVKDEFGCGFADNFNSRFACMACGDGKPGHSRWNDDEQPRENHSFSCGCMAPNGYSKGTFTIESKSNQNLCCAVCGDARLEWDPEWGFNRGWIQVKDAAGNSRRVEYLGRQDGIRRFAGEGEYVRPKGRGGGKR</sequence>